<dbReference type="PANTHER" id="PTHR46401">
    <property type="entry name" value="GLYCOSYLTRANSFERASE WBBK-RELATED"/>
    <property type="match status" value="1"/>
</dbReference>
<name>A0A6L5YW43_9FIRM</name>
<evidence type="ECO:0000256" key="1">
    <source>
        <dbReference type="ARBA" id="ARBA00022679"/>
    </source>
</evidence>
<dbReference type="InterPro" id="IPR001296">
    <property type="entry name" value="Glyco_trans_1"/>
</dbReference>
<protein>
    <submittedName>
        <fullName evidence="4">Glycosyltransferase family 4 protein</fullName>
    </submittedName>
</protein>
<dbReference type="RefSeq" id="WP_154430930.1">
    <property type="nucleotide sequence ID" value="NZ_VUNI01000032.1"/>
</dbReference>
<feature type="domain" description="Glycosyl transferase family 1" evidence="2">
    <location>
        <begin position="181"/>
        <end position="352"/>
    </location>
</feature>
<reference evidence="4 5" key="1">
    <citation type="submission" date="2019-08" db="EMBL/GenBank/DDBJ databases">
        <title>In-depth cultivation of the pig gut microbiome towards novel bacterial diversity and tailored functional studies.</title>
        <authorList>
            <person name="Wylensek D."/>
            <person name="Hitch T.C.A."/>
            <person name="Clavel T."/>
        </authorList>
    </citation>
    <scope>NUCLEOTIDE SEQUENCE [LARGE SCALE GENOMIC DNA]</scope>
    <source>
        <strain evidence="4 5">MUC/MUC-530-WT-4D</strain>
    </source>
</reference>
<sequence>MKVLLIDQITKVNYKYTFPLANGLVKAGAEVVLAIDQKKERENCVCERINLFNTDEKNIGKVAKLKNYIWSYRRIDNILKKGKFDILHTEWYTFSPIDYYFLNKFKRKYKIKYVATVHDILPFNQKFYDLRFHKKLYTLADSIILQAPENVKRFAELFPDIKNKVCMVPHGHMLDYVDMIDKNESRERLGIPKNKIVFLFFGQIKKVKGVDLLLKALLKIKDRYPDLYVVIAGSVWKADFSECQEIIDNNDLSECLKMDIRYIPDDEVRYFYSAADACVLPYTDVYQSGVIQLAYGYQKAVISSDLPAFTQFVKEGKSGYIAETGNFNSLADAMERAILDIDNLPNMGKTGYDLVKQTLNWDELAKKIVEQCY</sequence>
<keyword evidence="1 4" id="KW-0808">Transferase</keyword>
<dbReference type="GO" id="GO:0009103">
    <property type="term" value="P:lipopolysaccharide biosynthetic process"/>
    <property type="evidence" value="ECO:0007669"/>
    <property type="project" value="TreeGrafter"/>
</dbReference>
<feature type="domain" description="Glycosyltransferase subfamily 4-like N-terminal" evidence="3">
    <location>
        <begin position="16"/>
        <end position="171"/>
    </location>
</feature>
<dbReference type="Gene3D" id="3.40.50.2000">
    <property type="entry name" value="Glycogen Phosphorylase B"/>
    <property type="match status" value="2"/>
</dbReference>
<organism evidence="4 5">
    <name type="scientific">Roseburia porci</name>
    <dbReference type="NCBI Taxonomy" id="2605790"/>
    <lineage>
        <taxon>Bacteria</taxon>
        <taxon>Bacillati</taxon>
        <taxon>Bacillota</taxon>
        <taxon>Clostridia</taxon>
        <taxon>Lachnospirales</taxon>
        <taxon>Lachnospiraceae</taxon>
        <taxon>Roseburia</taxon>
    </lineage>
</organism>
<dbReference type="Pfam" id="PF00534">
    <property type="entry name" value="Glycos_transf_1"/>
    <property type="match status" value="1"/>
</dbReference>
<dbReference type="AlphaFoldDB" id="A0A6L5YW43"/>
<evidence type="ECO:0000313" key="5">
    <source>
        <dbReference type="Proteomes" id="UP000474024"/>
    </source>
</evidence>
<evidence type="ECO:0000313" key="4">
    <source>
        <dbReference type="EMBL" id="MST75961.1"/>
    </source>
</evidence>
<dbReference type="GO" id="GO:0016757">
    <property type="term" value="F:glycosyltransferase activity"/>
    <property type="evidence" value="ECO:0007669"/>
    <property type="project" value="InterPro"/>
</dbReference>
<accession>A0A6L5YW43</accession>
<dbReference type="EMBL" id="VUNI01000032">
    <property type="protein sequence ID" value="MST75961.1"/>
    <property type="molecule type" value="Genomic_DNA"/>
</dbReference>
<evidence type="ECO:0000259" key="3">
    <source>
        <dbReference type="Pfam" id="PF13439"/>
    </source>
</evidence>
<keyword evidence="5" id="KW-1185">Reference proteome</keyword>
<dbReference type="SUPFAM" id="SSF53756">
    <property type="entry name" value="UDP-Glycosyltransferase/glycogen phosphorylase"/>
    <property type="match status" value="1"/>
</dbReference>
<comment type="caution">
    <text evidence="4">The sequence shown here is derived from an EMBL/GenBank/DDBJ whole genome shotgun (WGS) entry which is preliminary data.</text>
</comment>
<dbReference type="PANTHER" id="PTHR46401:SF2">
    <property type="entry name" value="GLYCOSYLTRANSFERASE WBBK-RELATED"/>
    <property type="match status" value="1"/>
</dbReference>
<dbReference type="CDD" id="cd03801">
    <property type="entry name" value="GT4_PimA-like"/>
    <property type="match status" value="1"/>
</dbReference>
<gene>
    <name evidence="4" type="ORF">FYJ75_13345</name>
</gene>
<dbReference type="InterPro" id="IPR028098">
    <property type="entry name" value="Glyco_trans_4-like_N"/>
</dbReference>
<dbReference type="Pfam" id="PF13439">
    <property type="entry name" value="Glyco_transf_4"/>
    <property type="match status" value="1"/>
</dbReference>
<proteinExistence type="predicted"/>
<dbReference type="Proteomes" id="UP000474024">
    <property type="component" value="Unassembled WGS sequence"/>
</dbReference>
<evidence type="ECO:0000259" key="2">
    <source>
        <dbReference type="Pfam" id="PF00534"/>
    </source>
</evidence>